<protein>
    <submittedName>
        <fullName evidence="4">OmpA/MotB domain protein</fullName>
    </submittedName>
</protein>
<organism evidence="4 5">
    <name type="scientific">Brevundimonas subvibrioides (strain ATCC 15264 / DSM 4735 / LMG 14903 / NBRC 16000 / CB 81)</name>
    <name type="common">Caulobacter subvibrioides</name>
    <dbReference type="NCBI Taxonomy" id="633149"/>
    <lineage>
        <taxon>Bacteria</taxon>
        <taxon>Pseudomonadati</taxon>
        <taxon>Pseudomonadota</taxon>
        <taxon>Alphaproteobacteria</taxon>
        <taxon>Caulobacterales</taxon>
        <taxon>Caulobacteraceae</taxon>
        <taxon>Brevundimonas</taxon>
    </lineage>
</organism>
<feature type="domain" description="OmpA-like" evidence="3">
    <location>
        <begin position="125"/>
        <end position="237"/>
    </location>
</feature>
<sequence length="242" mass="26178">MRPMRVFPALAFGLSVIVIGWPAAAQTRSVCFEPGTAQLTADAYAAVREVGLEMQTGPGRWPHAVLGGSVADDGSALDRERVDQVLLELVRVGVGVGRVKIEPIPSPSAHCVPLDVGQDDPPYYALWHFWPLFFPEGGTEVASDGARRMRFIVADYQPGQTVYRVQGYADTAGSAAASMAVSRRRADNVASELIRQGVRWDDIVVEAFGETRLARPTPDGTGEPLNRRVVVDVRSRPAASPR</sequence>
<dbReference type="Gene3D" id="3.30.1330.60">
    <property type="entry name" value="OmpA-like domain"/>
    <property type="match status" value="1"/>
</dbReference>
<dbReference type="eggNOG" id="COG2885">
    <property type="taxonomic scope" value="Bacteria"/>
</dbReference>
<dbReference type="PANTHER" id="PTHR30329">
    <property type="entry name" value="STATOR ELEMENT OF FLAGELLAR MOTOR COMPLEX"/>
    <property type="match status" value="1"/>
</dbReference>
<dbReference type="InterPro" id="IPR006665">
    <property type="entry name" value="OmpA-like"/>
</dbReference>
<dbReference type="STRING" id="633149.Bresu_2622"/>
<evidence type="ECO:0000256" key="2">
    <source>
        <dbReference type="SAM" id="SignalP"/>
    </source>
</evidence>
<dbReference type="InParanoid" id="D9QLN5"/>
<proteinExistence type="predicted"/>
<dbReference type="Pfam" id="PF00691">
    <property type="entry name" value="OmpA"/>
    <property type="match status" value="1"/>
</dbReference>
<evidence type="ECO:0000256" key="1">
    <source>
        <dbReference type="PROSITE-ProRule" id="PRU00473"/>
    </source>
</evidence>
<gene>
    <name evidence="4" type="ordered locus">Bresu_2622</name>
</gene>
<dbReference type="SUPFAM" id="SSF103088">
    <property type="entry name" value="OmpA-like"/>
    <property type="match status" value="1"/>
</dbReference>
<evidence type="ECO:0000259" key="3">
    <source>
        <dbReference type="PROSITE" id="PS51123"/>
    </source>
</evidence>
<dbReference type="PANTHER" id="PTHR30329:SF21">
    <property type="entry name" value="LIPOPROTEIN YIAD-RELATED"/>
    <property type="match status" value="1"/>
</dbReference>
<dbReference type="Proteomes" id="UP000002696">
    <property type="component" value="Chromosome"/>
</dbReference>
<accession>D9QLN5</accession>
<dbReference type="AlphaFoldDB" id="D9QLN5"/>
<evidence type="ECO:0000313" key="5">
    <source>
        <dbReference type="Proteomes" id="UP000002696"/>
    </source>
</evidence>
<dbReference type="InterPro" id="IPR036737">
    <property type="entry name" value="OmpA-like_sf"/>
</dbReference>
<dbReference type="InterPro" id="IPR050330">
    <property type="entry name" value="Bact_OuterMem_StrucFunc"/>
</dbReference>
<keyword evidence="2" id="KW-0732">Signal</keyword>
<feature type="signal peptide" evidence="2">
    <location>
        <begin position="1"/>
        <end position="25"/>
    </location>
</feature>
<dbReference type="PROSITE" id="PS51123">
    <property type="entry name" value="OMPA_2"/>
    <property type="match status" value="1"/>
</dbReference>
<keyword evidence="1" id="KW-0472">Membrane</keyword>
<name>D9QLN5_BRESC</name>
<dbReference type="EMBL" id="CP002102">
    <property type="protein sequence ID" value="ADL01929.1"/>
    <property type="molecule type" value="Genomic_DNA"/>
</dbReference>
<evidence type="ECO:0000313" key="4">
    <source>
        <dbReference type="EMBL" id="ADL01929.1"/>
    </source>
</evidence>
<reference evidence="5" key="1">
    <citation type="journal article" date="2011" name="J. Bacteriol.">
        <title>Genome sequences of eight morphologically diverse alphaproteobacteria.</title>
        <authorList>
            <consortium name="US DOE Joint Genome Institute"/>
            <person name="Brown P.J."/>
            <person name="Kysela D.T."/>
            <person name="Buechlein A."/>
            <person name="Hemmerich C."/>
            <person name="Brun Y.V."/>
        </authorList>
    </citation>
    <scope>NUCLEOTIDE SEQUENCE [LARGE SCALE GENOMIC DNA]</scope>
    <source>
        <strain evidence="5">ATCC 15264 / DSM 4735 / LMG 14903 / NBRC 16000 / CB 81</strain>
    </source>
</reference>
<dbReference type="GO" id="GO:0016020">
    <property type="term" value="C:membrane"/>
    <property type="evidence" value="ECO:0007669"/>
    <property type="project" value="UniProtKB-UniRule"/>
</dbReference>
<dbReference type="HOGENOM" id="CLU_1145491_0_0_5"/>
<feature type="chain" id="PRO_5003126973" evidence="2">
    <location>
        <begin position="26"/>
        <end position="242"/>
    </location>
</feature>
<dbReference type="KEGG" id="bsb:Bresu_2622"/>
<keyword evidence="5" id="KW-1185">Reference proteome</keyword>